<organism evidence="3 4">
    <name type="scientific">Cephalotrichum gorgonifer</name>
    <dbReference type="NCBI Taxonomy" id="2041049"/>
    <lineage>
        <taxon>Eukaryota</taxon>
        <taxon>Fungi</taxon>
        <taxon>Dikarya</taxon>
        <taxon>Ascomycota</taxon>
        <taxon>Pezizomycotina</taxon>
        <taxon>Sordariomycetes</taxon>
        <taxon>Hypocreomycetidae</taxon>
        <taxon>Microascales</taxon>
        <taxon>Microascaceae</taxon>
        <taxon>Cephalotrichum</taxon>
    </lineage>
</organism>
<keyword evidence="2" id="KW-0472">Membrane</keyword>
<dbReference type="Proteomes" id="UP001187682">
    <property type="component" value="Unassembled WGS sequence"/>
</dbReference>
<feature type="transmembrane region" description="Helical" evidence="2">
    <location>
        <begin position="129"/>
        <end position="148"/>
    </location>
</feature>
<protein>
    <recommendedName>
        <fullName evidence="5">Mitochondrial K+-H+ exchange-related-domain-containing protein</fullName>
    </recommendedName>
</protein>
<dbReference type="AlphaFoldDB" id="A0AAE8MU06"/>
<gene>
    <name evidence="3" type="ORF">DNG_02483</name>
</gene>
<keyword evidence="2" id="KW-0812">Transmembrane</keyword>
<proteinExistence type="predicted"/>
<evidence type="ECO:0008006" key="5">
    <source>
        <dbReference type="Google" id="ProtNLM"/>
    </source>
</evidence>
<sequence length="287" mass="32346">MRLVLLPISSKRTLLYCIRTTQATPGRPLSFVDKTTARVAKVWADWERKESGWQRKVVEYGNHALRRIPYQEWGLKSVPPLSARRRSEELTGKDKVELVFPGSVLGLGEAEKVLHRLGSERDALHRMRLMWCFIGMPITAPVALIPVIPNLPFFYLVYRAWSHWRAIKGGQHVQFLVKNKLLSLAPSPILDAIYASPKLQAAKLPPHPIVGDESSAEKASHDVKAEGGDAPEETAAGEMPEKILVTKEIGRQLSEALEHPEIEVEIERALWQVEQQREKEKANAGQH</sequence>
<reference evidence="3" key="1">
    <citation type="submission" date="2018-03" db="EMBL/GenBank/DDBJ databases">
        <authorList>
            <person name="Guldener U."/>
        </authorList>
    </citation>
    <scope>NUCLEOTIDE SEQUENCE</scope>
</reference>
<evidence type="ECO:0000313" key="4">
    <source>
        <dbReference type="Proteomes" id="UP001187682"/>
    </source>
</evidence>
<dbReference type="Pfam" id="PF10173">
    <property type="entry name" value="Mit_KHE1"/>
    <property type="match status" value="1"/>
</dbReference>
<evidence type="ECO:0000256" key="1">
    <source>
        <dbReference type="SAM" id="MobiDB-lite"/>
    </source>
</evidence>
<name>A0AAE8MU06_9PEZI</name>
<keyword evidence="2" id="KW-1133">Transmembrane helix</keyword>
<keyword evidence="4" id="KW-1185">Reference proteome</keyword>
<feature type="compositionally biased region" description="Basic and acidic residues" evidence="1">
    <location>
        <begin position="215"/>
        <end position="227"/>
    </location>
</feature>
<evidence type="ECO:0000313" key="3">
    <source>
        <dbReference type="EMBL" id="SPN99631.1"/>
    </source>
</evidence>
<evidence type="ECO:0000256" key="2">
    <source>
        <dbReference type="SAM" id="Phobius"/>
    </source>
</evidence>
<feature type="region of interest" description="Disordered" evidence="1">
    <location>
        <begin position="205"/>
        <end position="241"/>
    </location>
</feature>
<dbReference type="PANTHER" id="PTHR28062">
    <property type="entry name" value="K+-H+ EXCHANGE-LIKE PROTEIN"/>
    <property type="match status" value="1"/>
</dbReference>
<dbReference type="PANTHER" id="PTHR28062:SF1">
    <property type="entry name" value="TRANSMEMBRANE PROTEIN"/>
    <property type="match status" value="1"/>
</dbReference>
<dbReference type="InterPro" id="IPR018786">
    <property type="entry name" value="Mit_KHE1"/>
</dbReference>
<accession>A0AAE8MU06</accession>
<dbReference type="GO" id="GO:0006813">
    <property type="term" value="P:potassium ion transport"/>
    <property type="evidence" value="ECO:0007669"/>
    <property type="project" value="TreeGrafter"/>
</dbReference>
<dbReference type="EMBL" id="ONZQ02000003">
    <property type="protein sequence ID" value="SPN99631.1"/>
    <property type="molecule type" value="Genomic_DNA"/>
</dbReference>
<comment type="caution">
    <text evidence="3">The sequence shown here is derived from an EMBL/GenBank/DDBJ whole genome shotgun (WGS) entry which is preliminary data.</text>
</comment>
<dbReference type="GO" id="GO:1902600">
    <property type="term" value="P:proton transmembrane transport"/>
    <property type="evidence" value="ECO:0007669"/>
    <property type="project" value="TreeGrafter"/>
</dbReference>
<dbReference type="GO" id="GO:0005743">
    <property type="term" value="C:mitochondrial inner membrane"/>
    <property type="evidence" value="ECO:0007669"/>
    <property type="project" value="TreeGrafter"/>
</dbReference>